<gene>
    <name evidence="1" type="ORF">A2573_02855</name>
</gene>
<comment type="caution">
    <text evidence="1">The sequence shown here is derived from an EMBL/GenBank/DDBJ whole genome shotgun (WGS) entry which is preliminary data.</text>
</comment>
<reference evidence="1 2" key="1">
    <citation type="journal article" date="2016" name="Nat. Commun.">
        <title>Thousands of microbial genomes shed light on interconnected biogeochemical processes in an aquifer system.</title>
        <authorList>
            <person name="Anantharaman K."/>
            <person name="Brown C.T."/>
            <person name="Hug L.A."/>
            <person name="Sharon I."/>
            <person name="Castelle C.J."/>
            <person name="Probst A.J."/>
            <person name="Thomas B.C."/>
            <person name="Singh A."/>
            <person name="Wilkins M.J."/>
            <person name="Karaoz U."/>
            <person name="Brodie E.L."/>
            <person name="Williams K.H."/>
            <person name="Hubbard S.S."/>
            <person name="Banfield J.F."/>
        </authorList>
    </citation>
    <scope>NUCLEOTIDE SEQUENCE [LARGE SCALE GENOMIC DNA]</scope>
</reference>
<organism evidence="1 2">
    <name type="scientific">Candidatus Woesebacteria bacterium RIFOXYD1_FULL_43_18</name>
    <dbReference type="NCBI Taxonomy" id="1802551"/>
    <lineage>
        <taxon>Bacteria</taxon>
        <taxon>Candidatus Woeseibacteriota</taxon>
    </lineage>
</organism>
<evidence type="ECO:0000313" key="1">
    <source>
        <dbReference type="EMBL" id="OGM88507.1"/>
    </source>
</evidence>
<protein>
    <submittedName>
        <fullName evidence="1">Uncharacterized protein</fullName>
    </submittedName>
</protein>
<evidence type="ECO:0000313" key="2">
    <source>
        <dbReference type="Proteomes" id="UP000177596"/>
    </source>
</evidence>
<name>A0A1F8DIS7_9BACT</name>
<accession>A0A1F8DIS7</accession>
<sequence>MFDGPDKYQMACLMETTKALSVREMIKCHTEFSGIEIDIGLNREAHKPFQSELVSEGKVLVTFYVPCRCINMVDFFREMGKTLNQESETIRGERDQ</sequence>
<dbReference type="EMBL" id="MGIL01000008">
    <property type="protein sequence ID" value="OGM88507.1"/>
    <property type="molecule type" value="Genomic_DNA"/>
</dbReference>
<proteinExistence type="predicted"/>
<dbReference type="Proteomes" id="UP000177596">
    <property type="component" value="Unassembled WGS sequence"/>
</dbReference>
<dbReference type="AlphaFoldDB" id="A0A1F8DIS7"/>